<dbReference type="PROSITE" id="PS00788">
    <property type="entry name" value="CHORISMATE_SYNTHASE_2"/>
    <property type="match status" value="1"/>
</dbReference>
<evidence type="ECO:0000313" key="14">
    <source>
        <dbReference type="Proteomes" id="UP000199309"/>
    </source>
</evidence>
<evidence type="ECO:0000313" key="13">
    <source>
        <dbReference type="EMBL" id="SDN15965.1"/>
    </source>
</evidence>
<dbReference type="STRING" id="349095.SAMN05660299_02230"/>
<dbReference type="CDD" id="cd07304">
    <property type="entry name" value="Chorismate_synthase"/>
    <property type="match status" value="1"/>
</dbReference>
<dbReference type="PROSITE" id="PS00787">
    <property type="entry name" value="CHORISMATE_SYNTHASE_1"/>
    <property type="match status" value="1"/>
</dbReference>
<dbReference type="Gene3D" id="3.60.150.10">
    <property type="entry name" value="Chorismate synthase AroC"/>
    <property type="match status" value="1"/>
</dbReference>
<dbReference type="Proteomes" id="UP000199309">
    <property type="component" value="Unassembled WGS sequence"/>
</dbReference>
<organism evidence="13 14">
    <name type="scientific">Megasphaera paucivorans</name>
    <dbReference type="NCBI Taxonomy" id="349095"/>
    <lineage>
        <taxon>Bacteria</taxon>
        <taxon>Bacillati</taxon>
        <taxon>Bacillota</taxon>
        <taxon>Negativicutes</taxon>
        <taxon>Veillonellales</taxon>
        <taxon>Veillonellaceae</taxon>
        <taxon>Megasphaera</taxon>
    </lineage>
</organism>
<protein>
    <recommendedName>
        <fullName evidence="3 11">Chorismate synthase</fullName>
        <shortName evidence="11">CS</shortName>
        <ecNumber evidence="3 11">4.2.3.5</ecNumber>
    </recommendedName>
    <alternativeName>
        <fullName evidence="11">5-enolpyruvylshikimate-3-phosphate phospholyase</fullName>
    </alternativeName>
</protein>
<dbReference type="PIRSF" id="PIRSF001456">
    <property type="entry name" value="Chorismate_synth"/>
    <property type="match status" value="1"/>
</dbReference>
<keyword evidence="4 11" id="KW-0028">Amino-acid biosynthesis</keyword>
<evidence type="ECO:0000256" key="3">
    <source>
        <dbReference type="ARBA" id="ARBA00013036"/>
    </source>
</evidence>
<gene>
    <name evidence="11" type="primary">aroC</name>
    <name evidence="13" type="ORF">SAMN05660299_02230</name>
</gene>
<evidence type="ECO:0000256" key="7">
    <source>
        <dbReference type="ARBA" id="ARBA00022827"/>
    </source>
</evidence>
<comment type="caution">
    <text evidence="11">Lacks conserved residue(s) required for the propagation of feature annotation.</text>
</comment>
<proteinExistence type="inferred from homology"/>
<keyword evidence="7 11" id="KW-0274">FAD</keyword>
<dbReference type="GO" id="GO:0008652">
    <property type="term" value="P:amino acid biosynthetic process"/>
    <property type="evidence" value="ECO:0007669"/>
    <property type="project" value="UniProtKB-KW"/>
</dbReference>
<comment type="pathway">
    <text evidence="1 11 12">Metabolic intermediate biosynthesis; chorismate biosynthesis; chorismate from D-erythrose 4-phosphate and phosphoenolpyruvate: step 7/7.</text>
</comment>
<dbReference type="UniPathway" id="UPA00053">
    <property type="reaction ID" value="UER00090"/>
</dbReference>
<comment type="subunit">
    <text evidence="11">Homotetramer.</text>
</comment>
<feature type="binding site" evidence="11">
    <location>
        <position position="331"/>
    </location>
    <ligand>
        <name>FMN</name>
        <dbReference type="ChEBI" id="CHEBI:58210"/>
    </ligand>
</feature>
<dbReference type="InterPro" id="IPR020541">
    <property type="entry name" value="Chorismate_synthase_CS"/>
</dbReference>
<dbReference type="HAMAP" id="MF_00300">
    <property type="entry name" value="Chorismate_synth"/>
    <property type="match status" value="1"/>
</dbReference>
<keyword evidence="6 11" id="KW-0288">FMN</keyword>
<dbReference type="GO" id="GO:0009073">
    <property type="term" value="P:aromatic amino acid family biosynthetic process"/>
    <property type="evidence" value="ECO:0007669"/>
    <property type="project" value="UniProtKB-KW"/>
</dbReference>
<keyword evidence="5 11" id="KW-0285">Flavoprotein</keyword>
<keyword evidence="10 11" id="KW-0456">Lyase</keyword>
<comment type="function">
    <text evidence="11">Catalyzes the anti-1,4-elimination of the C-3 phosphate and the C-6 proR hydrogen from 5-enolpyruvylshikimate-3-phosphate (EPSP) to yield chorismate, which is the branch point compound that serves as the starting substrate for the three terminal pathways of aromatic amino acid biosynthesis. This reaction introduces a second double bond into the aromatic ring system.</text>
</comment>
<evidence type="ECO:0000256" key="11">
    <source>
        <dbReference type="HAMAP-Rule" id="MF_00300"/>
    </source>
</evidence>
<dbReference type="OrthoDB" id="9771806at2"/>
<reference evidence="13 14" key="1">
    <citation type="submission" date="2016-10" db="EMBL/GenBank/DDBJ databases">
        <authorList>
            <person name="de Groot N.N."/>
        </authorList>
    </citation>
    <scope>NUCLEOTIDE SEQUENCE [LARGE SCALE GENOMIC DNA]</scope>
    <source>
        <strain evidence="13 14">DSM 16981</strain>
    </source>
</reference>
<name>A0A1G9Z4T9_9FIRM</name>
<keyword evidence="8 11" id="KW-0521">NADP</keyword>
<dbReference type="Pfam" id="PF01264">
    <property type="entry name" value="Chorismate_synt"/>
    <property type="match status" value="1"/>
</dbReference>
<keyword evidence="9 11" id="KW-0057">Aromatic amino acid biosynthesis</keyword>
<feature type="binding site" evidence="11">
    <location>
        <begin position="304"/>
        <end position="308"/>
    </location>
    <ligand>
        <name>FMN</name>
        <dbReference type="ChEBI" id="CHEBI:58210"/>
    </ligand>
</feature>
<dbReference type="GO" id="GO:0010181">
    <property type="term" value="F:FMN binding"/>
    <property type="evidence" value="ECO:0007669"/>
    <property type="project" value="TreeGrafter"/>
</dbReference>
<accession>A0A1G9Z4T9</accession>
<dbReference type="InterPro" id="IPR000453">
    <property type="entry name" value="Chorismate_synth"/>
</dbReference>
<dbReference type="GO" id="GO:0004107">
    <property type="term" value="F:chorismate synthase activity"/>
    <property type="evidence" value="ECO:0007669"/>
    <property type="project" value="UniProtKB-UniRule"/>
</dbReference>
<dbReference type="GO" id="GO:0009423">
    <property type="term" value="P:chorismate biosynthetic process"/>
    <property type="evidence" value="ECO:0007669"/>
    <property type="project" value="UniProtKB-UniRule"/>
</dbReference>
<keyword evidence="14" id="KW-1185">Reference proteome</keyword>
<evidence type="ECO:0000256" key="10">
    <source>
        <dbReference type="ARBA" id="ARBA00023239"/>
    </source>
</evidence>
<dbReference type="GO" id="GO:0005829">
    <property type="term" value="C:cytosol"/>
    <property type="evidence" value="ECO:0007669"/>
    <property type="project" value="TreeGrafter"/>
</dbReference>
<feature type="binding site" evidence="11">
    <location>
        <begin position="125"/>
        <end position="127"/>
    </location>
    <ligand>
        <name>FMN</name>
        <dbReference type="ChEBI" id="CHEBI:58210"/>
    </ligand>
</feature>
<evidence type="ECO:0000256" key="1">
    <source>
        <dbReference type="ARBA" id="ARBA00005044"/>
    </source>
</evidence>
<evidence type="ECO:0000256" key="12">
    <source>
        <dbReference type="RuleBase" id="RU000605"/>
    </source>
</evidence>
<sequence>MANIFGKYLTISLFGESHGQSVGAVLDGIPAGETIDWELVREAMARRAPGKNLLSTARKETDDFEIQSGYFKEHTTGTPLCFRICNVDQHSRDYDSLRHIMRPGHADFTGRVRYDGFNDYRGGGHFSGRLTAPLVFAGAIAAQLLERRGITIGVHIQQIGNIKDRQFCPMGEDAALLKSLRKKRLPLLEEDKAAPIENLITQTKGELDSVGGIIEGMVVGLPAGLGDPFFDSVESMLSHMFFSIPAVKGIEFGDGFLLSGMHGSEANDAMQYKEGKVITMSNHNGGILGGITNGMPLVFRLVIKPTPSIGRKQETIDLDTQENCSIEIKGRHDPCIVQRAVPVIEAVTAWTLLDMWMMANSRG</sequence>
<dbReference type="SUPFAM" id="SSF103263">
    <property type="entry name" value="Chorismate synthase, AroC"/>
    <property type="match status" value="1"/>
</dbReference>
<feature type="binding site" evidence="11">
    <location>
        <position position="47"/>
    </location>
    <ligand>
        <name>NADP(+)</name>
        <dbReference type="ChEBI" id="CHEBI:58349"/>
    </ligand>
</feature>
<dbReference type="RefSeq" id="WP_091651909.1">
    <property type="nucleotide sequence ID" value="NZ_FNHQ01000027.1"/>
</dbReference>
<evidence type="ECO:0000256" key="9">
    <source>
        <dbReference type="ARBA" id="ARBA00023141"/>
    </source>
</evidence>
<dbReference type="PANTHER" id="PTHR21085:SF0">
    <property type="entry name" value="CHORISMATE SYNTHASE"/>
    <property type="match status" value="1"/>
</dbReference>
<dbReference type="NCBIfam" id="NF003793">
    <property type="entry name" value="PRK05382.1"/>
    <property type="match status" value="1"/>
</dbReference>
<dbReference type="AlphaFoldDB" id="A0A1G9Z4T9"/>
<comment type="cofactor">
    <cofactor evidence="11 12">
        <name>FMNH2</name>
        <dbReference type="ChEBI" id="CHEBI:57618"/>
    </cofactor>
    <text evidence="11 12">Reduced FMN (FMNH(2)).</text>
</comment>
<evidence type="ECO:0000256" key="5">
    <source>
        <dbReference type="ARBA" id="ARBA00022630"/>
    </source>
</evidence>
<evidence type="ECO:0000256" key="2">
    <source>
        <dbReference type="ARBA" id="ARBA00008014"/>
    </source>
</evidence>
<dbReference type="EC" id="4.2.3.5" evidence="3 11"/>
<comment type="similarity">
    <text evidence="2 11 12">Belongs to the chorismate synthase family.</text>
</comment>
<dbReference type="InterPro" id="IPR035904">
    <property type="entry name" value="Chorismate_synth_AroC_sf"/>
</dbReference>
<evidence type="ECO:0000256" key="8">
    <source>
        <dbReference type="ARBA" id="ARBA00022857"/>
    </source>
</evidence>
<feature type="binding site" evidence="11">
    <location>
        <position position="289"/>
    </location>
    <ligand>
        <name>FMN</name>
        <dbReference type="ChEBI" id="CHEBI:58210"/>
    </ligand>
</feature>
<evidence type="ECO:0000256" key="4">
    <source>
        <dbReference type="ARBA" id="ARBA00022605"/>
    </source>
</evidence>
<dbReference type="EMBL" id="FNHQ01000027">
    <property type="protein sequence ID" value="SDN15965.1"/>
    <property type="molecule type" value="Genomic_DNA"/>
</dbReference>
<dbReference type="PANTHER" id="PTHR21085">
    <property type="entry name" value="CHORISMATE SYNTHASE"/>
    <property type="match status" value="1"/>
</dbReference>
<evidence type="ECO:0000256" key="6">
    <source>
        <dbReference type="ARBA" id="ARBA00022643"/>
    </source>
</evidence>
<comment type="catalytic activity">
    <reaction evidence="11 12">
        <text>5-O-(1-carboxyvinyl)-3-phosphoshikimate = chorismate + phosphate</text>
        <dbReference type="Rhea" id="RHEA:21020"/>
        <dbReference type="ChEBI" id="CHEBI:29748"/>
        <dbReference type="ChEBI" id="CHEBI:43474"/>
        <dbReference type="ChEBI" id="CHEBI:57701"/>
        <dbReference type="EC" id="4.2.3.5"/>
    </reaction>
</comment>
<dbReference type="NCBIfam" id="TIGR00033">
    <property type="entry name" value="aroC"/>
    <property type="match status" value="1"/>
</dbReference>
<dbReference type="PROSITE" id="PS00789">
    <property type="entry name" value="CHORISMATE_SYNTHASE_3"/>
    <property type="match status" value="1"/>
</dbReference>